<evidence type="ECO:0000313" key="2">
    <source>
        <dbReference type="Proteomes" id="UP000299102"/>
    </source>
</evidence>
<proteinExistence type="predicted"/>
<reference evidence="1 2" key="1">
    <citation type="journal article" date="2019" name="Commun. Biol.">
        <title>The bagworm genome reveals a unique fibroin gene that provides high tensile strength.</title>
        <authorList>
            <person name="Kono N."/>
            <person name="Nakamura H."/>
            <person name="Ohtoshi R."/>
            <person name="Tomita M."/>
            <person name="Numata K."/>
            <person name="Arakawa K."/>
        </authorList>
    </citation>
    <scope>NUCLEOTIDE SEQUENCE [LARGE SCALE GENOMIC DNA]</scope>
</reference>
<sequence>MEVLDLRPVRLQHGNVLPRPVRCDTLTEHRRNSFRCWVSSVPTPLRLLVFMAAMSSLVVRKLVLPQN</sequence>
<evidence type="ECO:0000313" key="1">
    <source>
        <dbReference type="EMBL" id="GBP50106.1"/>
    </source>
</evidence>
<comment type="caution">
    <text evidence="1">The sequence shown here is derived from an EMBL/GenBank/DDBJ whole genome shotgun (WGS) entry which is preliminary data.</text>
</comment>
<protein>
    <submittedName>
        <fullName evidence="1">Uncharacterized protein</fullName>
    </submittedName>
</protein>
<dbReference type="Proteomes" id="UP000299102">
    <property type="component" value="Unassembled WGS sequence"/>
</dbReference>
<gene>
    <name evidence="1" type="ORF">EVAR_17367_1</name>
</gene>
<organism evidence="1 2">
    <name type="scientific">Eumeta variegata</name>
    <name type="common">Bagworm moth</name>
    <name type="synonym">Eumeta japonica</name>
    <dbReference type="NCBI Taxonomy" id="151549"/>
    <lineage>
        <taxon>Eukaryota</taxon>
        <taxon>Metazoa</taxon>
        <taxon>Ecdysozoa</taxon>
        <taxon>Arthropoda</taxon>
        <taxon>Hexapoda</taxon>
        <taxon>Insecta</taxon>
        <taxon>Pterygota</taxon>
        <taxon>Neoptera</taxon>
        <taxon>Endopterygota</taxon>
        <taxon>Lepidoptera</taxon>
        <taxon>Glossata</taxon>
        <taxon>Ditrysia</taxon>
        <taxon>Tineoidea</taxon>
        <taxon>Psychidae</taxon>
        <taxon>Oiketicinae</taxon>
        <taxon>Eumeta</taxon>
    </lineage>
</organism>
<accession>A0A4C1WF99</accession>
<name>A0A4C1WF99_EUMVA</name>
<keyword evidence="2" id="KW-1185">Reference proteome</keyword>
<dbReference type="EMBL" id="BGZK01000558">
    <property type="protein sequence ID" value="GBP50106.1"/>
    <property type="molecule type" value="Genomic_DNA"/>
</dbReference>
<dbReference type="AlphaFoldDB" id="A0A4C1WF99"/>